<accession>A0ABR4FJM5</accession>
<name>A0ABR4FJM5_9EURO</name>
<sequence>MNMVDTTVGPYSGDFVHQPHRKLPHLCLTAFAALLNLEYPQNNFGEDAEKEQKQHQLYPITTYPIMPNVPYSGGGSTEPSFTYEAAAAELEPHPLGSMGFSTDLAAAAIILDKQGLAASTFGNWALQFVTDSLRSKSNSTAFALLMRDLKHLMLSRSVCDVLRYIRVLKREIYVAMRREGEHRRFRHSAKKIHRRLIGSTAPSLVEGNSANYFRQFFSVRKATVRRALMGALDVYVSNEKPQRKS</sequence>
<keyword evidence="2" id="KW-1185">Reference proteome</keyword>
<gene>
    <name evidence="1" type="ORF">BJX66DRAFT_127666</name>
</gene>
<protein>
    <submittedName>
        <fullName evidence="1">Uncharacterized protein</fullName>
    </submittedName>
</protein>
<proteinExistence type="predicted"/>
<dbReference type="EMBL" id="JBFTWV010000236">
    <property type="protein sequence ID" value="KAL2783440.1"/>
    <property type="molecule type" value="Genomic_DNA"/>
</dbReference>
<organism evidence="1 2">
    <name type="scientific">Aspergillus keveii</name>
    <dbReference type="NCBI Taxonomy" id="714993"/>
    <lineage>
        <taxon>Eukaryota</taxon>
        <taxon>Fungi</taxon>
        <taxon>Dikarya</taxon>
        <taxon>Ascomycota</taxon>
        <taxon>Pezizomycotina</taxon>
        <taxon>Eurotiomycetes</taxon>
        <taxon>Eurotiomycetidae</taxon>
        <taxon>Eurotiales</taxon>
        <taxon>Aspergillaceae</taxon>
        <taxon>Aspergillus</taxon>
        <taxon>Aspergillus subgen. Nidulantes</taxon>
    </lineage>
</organism>
<comment type="caution">
    <text evidence="1">The sequence shown here is derived from an EMBL/GenBank/DDBJ whole genome shotgun (WGS) entry which is preliminary data.</text>
</comment>
<evidence type="ECO:0000313" key="1">
    <source>
        <dbReference type="EMBL" id="KAL2783440.1"/>
    </source>
</evidence>
<evidence type="ECO:0000313" key="2">
    <source>
        <dbReference type="Proteomes" id="UP001610563"/>
    </source>
</evidence>
<reference evidence="1 2" key="1">
    <citation type="submission" date="2024-07" db="EMBL/GenBank/DDBJ databases">
        <title>Section-level genome sequencing and comparative genomics of Aspergillus sections Usti and Cavernicolus.</title>
        <authorList>
            <consortium name="Lawrence Berkeley National Laboratory"/>
            <person name="Nybo J.L."/>
            <person name="Vesth T.C."/>
            <person name="Theobald S."/>
            <person name="Frisvad J.C."/>
            <person name="Larsen T.O."/>
            <person name="Kjaerboelling I."/>
            <person name="Rothschild-Mancinelli K."/>
            <person name="Lyhne E.K."/>
            <person name="Kogle M.E."/>
            <person name="Barry K."/>
            <person name="Clum A."/>
            <person name="Na H."/>
            <person name="Ledsgaard L."/>
            <person name="Lin J."/>
            <person name="Lipzen A."/>
            <person name="Kuo A."/>
            <person name="Riley R."/>
            <person name="Mondo S."/>
            <person name="Labutti K."/>
            <person name="Haridas S."/>
            <person name="Pangalinan J."/>
            <person name="Salamov A.A."/>
            <person name="Simmons B.A."/>
            <person name="Magnuson J.K."/>
            <person name="Chen J."/>
            <person name="Drula E."/>
            <person name="Henrissat B."/>
            <person name="Wiebenga A."/>
            <person name="Lubbers R.J."/>
            <person name="Gomes A.C."/>
            <person name="Makela M.R."/>
            <person name="Stajich J."/>
            <person name="Grigoriev I.V."/>
            <person name="Mortensen U.H."/>
            <person name="De Vries R.P."/>
            <person name="Baker S.E."/>
            <person name="Andersen M.R."/>
        </authorList>
    </citation>
    <scope>NUCLEOTIDE SEQUENCE [LARGE SCALE GENOMIC DNA]</scope>
    <source>
        <strain evidence="1 2">CBS 209.92</strain>
    </source>
</reference>
<dbReference type="Proteomes" id="UP001610563">
    <property type="component" value="Unassembled WGS sequence"/>
</dbReference>